<accession>A0A1H0KG38</accession>
<evidence type="ECO:0000313" key="3">
    <source>
        <dbReference type="Proteomes" id="UP000198741"/>
    </source>
</evidence>
<feature type="signal peptide" evidence="1">
    <location>
        <begin position="1"/>
        <end position="25"/>
    </location>
</feature>
<dbReference type="OrthoDB" id="3597808at2"/>
<keyword evidence="1" id="KW-0732">Signal</keyword>
<dbReference type="EMBL" id="LT629710">
    <property type="protein sequence ID" value="SDO54948.1"/>
    <property type="molecule type" value="Genomic_DNA"/>
</dbReference>
<feature type="chain" id="PRO_5009249698" description="LppX_LprAFG lipoprotein" evidence="1">
    <location>
        <begin position="26"/>
        <end position="334"/>
    </location>
</feature>
<keyword evidence="3" id="KW-1185">Reference proteome</keyword>
<proteinExistence type="predicted"/>
<dbReference type="Proteomes" id="UP000198741">
    <property type="component" value="Chromosome I"/>
</dbReference>
<gene>
    <name evidence="2" type="ORF">SAMN04515671_1295</name>
</gene>
<evidence type="ECO:0008006" key="4">
    <source>
        <dbReference type="Google" id="ProtNLM"/>
    </source>
</evidence>
<dbReference type="STRING" id="1090615.SAMN04515671_1295"/>
<protein>
    <recommendedName>
        <fullName evidence="4">LppX_LprAFG lipoprotein</fullName>
    </recommendedName>
</protein>
<organism evidence="2 3">
    <name type="scientific">Nakamurella panacisegetis</name>
    <dbReference type="NCBI Taxonomy" id="1090615"/>
    <lineage>
        <taxon>Bacteria</taxon>
        <taxon>Bacillati</taxon>
        <taxon>Actinomycetota</taxon>
        <taxon>Actinomycetes</taxon>
        <taxon>Nakamurellales</taxon>
        <taxon>Nakamurellaceae</taxon>
        <taxon>Nakamurella</taxon>
    </lineage>
</organism>
<sequence length="334" mass="34847">MTRRTLLVAGMLAVLLAGCGGGPSASTRPTTTAGRTTTMVTLTTTESPARKDITAPINAVREFVTGAAQNDGRIPRSSDLVDVTTDGDVSGRLTVTQMAGKSTISTSQMVTSRNAGYPSVVGVTIRSTSSDPASTIDILHRSSNAGVDYLLTGNDFRSVARTPWVTVPARYGNGLGCVLPGRQTVCEVTADLLKNQKLDPQLPSNSAVTGAADTTIRSAITVRQVLALGVWRMQKTISPAVLAKAGANELDRTLVPVVLQYNNSAGPLLGRPKTMTVRGRFTVAGVSASIDLTWSESVGGQTDEVDLPAPTKALYTVLNAKQARALFALAAAGY</sequence>
<dbReference type="AlphaFoldDB" id="A0A1H0KG38"/>
<evidence type="ECO:0000256" key="1">
    <source>
        <dbReference type="SAM" id="SignalP"/>
    </source>
</evidence>
<reference evidence="2 3" key="1">
    <citation type="submission" date="2016-10" db="EMBL/GenBank/DDBJ databases">
        <authorList>
            <person name="de Groot N.N."/>
        </authorList>
    </citation>
    <scope>NUCLEOTIDE SEQUENCE [LARGE SCALE GENOMIC DNA]</scope>
    <source>
        <strain evidence="3">P4-7,KCTC 19426,CECT 7604</strain>
    </source>
</reference>
<evidence type="ECO:0000313" key="2">
    <source>
        <dbReference type="EMBL" id="SDO54948.1"/>
    </source>
</evidence>
<name>A0A1H0KG38_9ACTN</name>
<dbReference type="RefSeq" id="WP_090475206.1">
    <property type="nucleotide sequence ID" value="NZ_LT629710.1"/>
</dbReference>
<dbReference type="PROSITE" id="PS51257">
    <property type="entry name" value="PROKAR_LIPOPROTEIN"/>
    <property type="match status" value="1"/>
</dbReference>